<reference evidence="3" key="1">
    <citation type="submission" date="2006-10" db="EMBL/GenBank/DDBJ databases">
        <title>Complete sequence of Solibacter usitatus Ellin6076.</title>
        <authorList>
            <consortium name="US DOE Joint Genome Institute"/>
            <person name="Copeland A."/>
            <person name="Lucas S."/>
            <person name="Lapidus A."/>
            <person name="Barry K."/>
            <person name="Detter J.C."/>
            <person name="Glavina del Rio T."/>
            <person name="Hammon N."/>
            <person name="Israni S."/>
            <person name="Dalin E."/>
            <person name="Tice H."/>
            <person name="Pitluck S."/>
            <person name="Thompson L.S."/>
            <person name="Brettin T."/>
            <person name="Bruce D."/>
            <person name="Han C."/>
            <person name="Tapia R."/>
            <person name="Gilna P."/>
            <person name="Schmutz J."/>
            <person name="Larimer F."/>
            <person name="Land M."/>
            <person name="Hauser L."/>
            <person name="Kyrpides N."/>
            <person name="Mikhailova N."/>
            <person name="Janssen P.H."/>
            <person name="Kuske C.R."/>
            <person name="Richardson P."/>
        </authorList>
    </citation>
    <scope>NUCLEOTIDE SEQUENCE</scope>
    <source>
        <strain evidence="3">Ellin6076</strain>
    </source>
</reference>
<feature type="signal peptide" evidence="2">
    <location>
        <begin position="1"/>
        <end position="16"/>
    </location>
</feature>
<evidence type="ECO:0000256" key="2">
    <source>
        <dbReference type="SAM" id="SignalP"/>
    </source>
</evidence>
<accession>Q020A3</accession>
<dbReference type="STRING" id="234267.Acid_3792"/>
<sequence precursor="true">MMRLTVALILTAGAYAQVSGSGSPGQAPVWTGSGTISNSILFQSGQFPASVGIGTKTPQTELHVYGRISTGTTTGTAGAITLFPVDDAAWFHIDNVSIGQPVGRLRISYGPKPGDNEIFSVTGESKAGIGTPNPVAKLDVNGAVNVGGRVYSNGLPLWQKGLPGGKGDKGDMGDKGATGDPGKGPKGDKGDPGDKGDKGDPGPPPLKTIAMPFAPQSACGCTIGTMLLSQSAPCSVTSESGMCERSSAQGGGCCICAQ</sequence>
<dbReference type="KEGG" id="sus:Acid_3792"/>
<organism evidence="3">
    <name type="scientific">Solibacter usitatus (strain Ellin6076)</name>
    <dbReference type="NCBI Taxonomy" id="234267"/>
    <lineage>
        <taxon>Bacteria</taxon>
        <taxon>Pseudomonadati</taxon>
        <taxon>Acidobacteriota</taxon>
        <taxon>Terriglobia</taxon>
        <taxon>Bryobacterales</taxon>
        <taxon>Solibacteraceae</taxon>
        <taxon>Candidatus Solibacter</taxon>
    </lineage>
</organism>
<feature type="compositionally biased region" description="Basic and acidic residues" evidence="1">
    <location>
        <begin position="183"/>
        <end position="200"/>
    </location>
</feature>
<proteinExistence type="predicted"/>
<feature type="chain" id="PRO_5004163035" description="Collagen triple helix repeat" evidence="2">
    <location>
        <begin position="17"/>
        <end position="258"/>
    </location>
</feature>
<gene>
    <name evidence="3" type="ordered locus">Acid_3792</name>
</gene>
<dbReference type="EMBL" id="CP000473">
    <property type="protein sequence ID" value="ABJ84762.1"/>
    <property type="molecule type" value="Genomic_DNA"/>
</dbReference>
<keyword evidence="2" id="KW-0732">Signal</keyword>
<evidence type="ECO:0000313" key="3">
    <source>
        <dbReference type="EMBL" id="ABJ84762.1"/>
    </source>
</evidence>
<dbReference type="AlphaFoldDB" id="Q020A3"/>
<protein>
    <recommendedName>
        <fullName evidence="4">Collagen triple helix repeat</fullName>
    </recommendedName>
</protein>
<name>Q020A3_SOLUE</name>
<evidence type="ECO:0008006" key="4">
    <source>
        <dbReference type="Google" id="ProtNLM"/>
    </source>
</evidence>
<dbReference type="InParanoid" id="Q020A3"/>
<dbReference type="HOGENOM" id="CLU_1077279_0_0_0"/>
<feature type="region of interest" description="Disordered" evidence="1">
    <location>
        <begin position="157"/>
        <end position="210"/>
    </location>
</feature>
<evidence type="ECO:0000256" key="1">
    <source>
        <dbReference type="SAM" id="MobiDB-lite"/>
    </source>
</evidence>
<dbReference type="OrthoDB" id="658938at2"/>